<evidence type="ECO:0000259" key="3">
    <source>
        <dbReference type="Pfam" id="PF13205"/>
    </source>
</evidence>
<organism evidence="4 5">
    <name type="scientific">Sporosarcina soli</name>
    <dbReference type="NCBI Taxonomy" id="334736"/>
    <lineage>
        <taxon>Bacteria</taxon>
        <taxon>Bacillati</taxon>
        <taxon>Bacillota</taxon>
        <taxon>Bacilli</taxon>
        <taxon>Bacillales</taxon>
        <taxon>Caryophanaceae</taxon>
        <taxon>Sporosarcina</taxon>
    </lineage>
</organism>
<dbReference type="Gene3D" id="2.60.40.1220">
    <property type="match status" value="3"/>
</dbReference>
<evidence type="ECO:0000313" key="5">
    <source>
        <dbReference type="Proteomes" id="UP001596109"/>
    </source>
</evidence>
<evidence type="ECO:0000256" key="2">
    <source>
        <dbReference type="SAM" id="SignalP"/>
    </source>
</evidence>
<dbReference type="Proteomes" id="UP001596109">
    <property type="component" value="Unassembled WGS sequence"/>
</dbReference>
<dbReference type="RefSeq" id="WP_381433280.1">
    <property type="nucleotide sequence ID" value="NZ_JBHSNO010000005.1"/>
</dbReference>
<evidence type="ECO:0000256" key="1">
    <source>
        <dbReference type="ARBA" id="ARBA00022729"/>
    </source>
</evidence>
<feature type="chain" id="PRO_5047540220" evidence="2">
    <location>
        <begin position="26"/>
        <end position="742"/>
    </location>
</feature>
<protein>
    <submittedName>
        <fullName evidence="4">Beta strand repeat-containing protein</fullName>
    </submittedName>
</protein>
<dbReference type="Pfam" id="PF13205">
    <property type="entry name" value="Big_5"/>
    <property type="match status" value="2"/>
</dbReference>
<sequence>MKKGFKYSMAAIVAASALTPVMASAAENDTVAPGVYNTSTNETLTLSQFQDLSTSAKGKWLANSNVYVVVDGLAYKGTNIITLSDADLMASGVPAKDVITQPSVPGELKVESVSAINAKEIKVNFNQKVTKATAEWSVATDAGNITVKPTGGAAVNVTSKLAADGLSATLTLDGAAVLANETGYDVTVGTGVLNEKGEGLKQASTSTFQFNDKVKPTVTSVQSVNGDVVVTFSEKLNATATTVVINGQDHTVTPTSGDTKITVAKSNFTGAAALEAGKNYTVVVAGAEDLAGNAMNLYSGSVQYSVITDTVAPTVSSVTAVDEKTFNVKFSEELAYTANAPTAAELGLTVNKSDGSAVTPLTVTTEDGITFKVVVPTVYGANSSTEKITVNLNGYKDVALNLGQSKSTQLTLTKDTVAPKLVKSEYNANTGKITLTFDEVLKAEAAGAAGTFEPALSIVNDATGQTVAVVAGSVEAVAAGSKTVVIDNATAALANGNYTLHVSAAAVTDTAFTPNTSAAFSTKVVITGSATVKPTLTSATANSTNLITVTFGTAKVKGGNVAGSATDASNYKLNGAALPAGSLLTIDAANEVVSIQLPEGSIDNSATQILTISGVQAVGSSATIDTVNSTVTLTDTKKPEITSAIINTTGDIVLTFSESINGTTTGTGTQPVIGDFIVAVDGATVASGLSVANGEKNNQLVIKSSDVSFATGTVTVKATGTTTGADAAGNTISTVNTVTATR</sequence>
<feature type="signal peptide" evidence="2">
    <location>
        <begin position="1"/>
        <end position="25"/>
    </location>
</feature>
<feature type="domain" description="SbsA Ig-like" evidence="3">
    <location>
        <begin position="118"/>
        <end position="208"/>
    </location>
</feature>
<gene>
    <name evidence="4" type="ORF">ACFPRA_09515</name>
</gene>
<name>A0ABW0TL30_9BACL</name>
<feature type="domain" description="SbsA Ig-like" evidence="3">
    <location>
        <begin position="219"/>
        <end position="295"/>
    </location>
</feature>
<comment type="caution">
    <text evidence="4">The sequence shown here is derived from an EMBL/GenBank/DDBJ whole genome shotgun (WGS) entry which is preliminary data.</text>
</comment>
<dbReference type="InterPro" id="IPR014755">
    <property type="entry name" value="Cu-Rt/internalin_Ig-like"/>
</dbReference>
<dbReference type="EMBL" id="JBHSNO010000005">
    <property type="protein sequence ID" value="MFC5589124.1"/>
    <property type="molecule type" value="Genomic_DNA"/>
</dbReference>
<accession>A0ABW0TL30</accession>
<dbReference type="InterPro" id="IPR032812">
    <property type="entry name" value="SbsA_Ig"/>
</dbReference>
<evidence type="ECO:0000313" key="4">
    <source>
        <dbReference type="EMBL" id="MFC5589124.1"/>
    </source>
</evidence>
<keyword evidence="1 2" id="KW-0732">Signal</keyword>
<proteinExistence type="predicted"/>
<reference evidence="5" key="1">
    <citation type="journal article" date="2019" name="Int. J. Syst. Evol. Microbiol.">
        <title>The Global Catalogue of Microorganisms (GCM) 10K type strain sequencing project: providing services to taxonomists for standard genome sequencing and annotation.</title>
        <authorList>
            <consortium name="The Broad Institute Genomics Platform"/>
            <consortium name="The Broad Institute Genome Sequencing Center for Infectious Disease"/>
            <person name="Wu L."/>
            <person name="Ma J."/>
        </authorList>
    </citation>
    <scope>NUCLEOTIDE SEQUENCE [LARGE SCALE GENOMIC DNA]</scope>
    <source>
        <strain evidence="5">CGMCC 4.1434</strain>
    </source>
</reference>
<keyword evidence="5" id="KW-1185">Reference proteome</keyword>